<organism evidence="2 3">
    <name type="scientific">Allocoleopsis franciscana PCC 7113</name>
    <dbReference type="NCBI Taxonomy" id="1173027"/>
    <lineage>
        <taxon>Bacteria</taxon>
        <taxon>Bacillati</taxon>
        <taxon>Cyanobacteriota</taxon>
        <taxon>Cyanophyceae</taxon>
        <taxon>Coleofasciculales</taxon>
        <taxon>Coleofasciculaceae</taxon>
        <taxon>Allocoleopsis</taxon>
        <taxon>Allocoleopsis franciscana</taxon>
    </lineage>
</organism>
<dbReference type="KEGG" id="mic:Mic7113_0879"/>
<feature type="compositionally biased region" description="Acidic residues" evidence="1">
    <location>
        <begin position="45"/>
        <end position="59"/>
    </location>
</feature>
<dbReference type="Proteomes" id="UP000010471">
    <property type="component" value="Chromosome"/>
</dbReference>
<feature type="region of interest" description="Disordered" evidence="1">
    <location>
        <begin position="40"/>
        <end position="75"/>
    </location>
</feature>
<keyword evidence="3" id="KW-1185">Reference proteome</keyword>
<dbReference type="AlphaFoldDB" id="K9WAD9"/>
<evidence type="ECO:0000313" key="2">
    <source>
        <dbReference type="EMBL" id="AFZ16781.1"/>
    </source>
</evidence>
<gene>
    <name evidence="2" type="ORF">Mic7113_0879</name>
</gene>
<dbReference type="EMBL" id="CP003630">
    <property type="protein sequence ID" value="AFZ16781.1"/>
    <property type="molecule type" value="Genomic_DNA"/>
</dbReference>
<dbReference type="HOGENOM" id="CLU_2143003_0_0_3"/>
<reference evidence="2 3" key="1">
    <citation type="submission" date="2012-06" db="EMBL/GenBank/DDBJ databases">
        <title>Finished chromosome of genome of Microcoleus sp. PCC 7113.</title>
        <authorList>
            <consortium name="US DOE Joint Genome Institute"/>
            <person name="Gugger M."/>
            <person name="Coursin T."/>
            <person name="Rippka R."/>
            <person name="Tandeau De Marsac N."/>
            <person name="Huntemann M."/>
            <person name="Wei C.-L."/>
            <person name="Han J."/>
            <person name="Detter J.C."/>
            <person name="Han C."/>
            <person name="Tapia R."/>
            <person name="Chen A."/>
            <person name="Kyrpides N."/>
            <person name="Mavromatis K."/>
            <person name="Markowitz V."/>
            <person name="Szeto E."/>
            <person name="Ivanova N."/>
            <person name="Pagani I."/>
            <person name="Pati A."/>
            <person name="Goodwin L."/>
            <person name="Nordberg H.P."/>
            <person name="Cantor M.N."/>
            <person name="Hua S.X."/>
            <person name="Woyke T."/>
            <person name="Kerfeld C.A."/>
        </authorList>
    </citation>
    <scope>NUCLEOTIDE SEQUENCE [LARGE SCALE GENOMIC DNA]</scope>
    <source>
        <strain evidence="2 3">PCC 7113</strain>
    </source>
</reference>
<protein>
    <submittedName>
        <fullName evidence="2">Uncharacterized protein</fullName>
    </submittedName>
</protein>
<sequence>MVNVSEAGGLRGLEDICLGVGDASIGLDVVGLEVEYTTPGLEGVGLEEETGVSETETETEGERLQPTKSSPISQPVSNHRVFTFLLNSPLSLQDQNPELRVPVGKADAVRVW</sequence>
<evidence type="ECO:0000313" key="3">
    <source>
        <dbReference type="Proteomes" id="UP000010471"/>
    </source>
</evidence>
<evidence type="ECO:0000256" key="1">
    <source>
        <dbReference type="SAM" id="MobiDB-lite"/>
    </source>
</evidence>
<accession>K9WAD9</accession>
<feature type="compositionally biased region" description="Polar residues" evidence="1">
    <location>
        <begin position="66"/>
        <end position="75"/>
    </location>
</feature>
<proteinExistence type="predicted"/>
<name>K9WAD9_9CYAN</name>